<accession>A0A5B0QQM5</accession>
<evidence type="ECO:0000313" key="1">
    <source>
        <dbReference type="EMBL" id="KAA1115636.1"/>
    </source>
</evidence>
<dbReference type="Proteomes" id="UP000325313">
    <property type="component" value="Unassembled WGS sequence"/>
</dbReference>
<protein>
    <submittedName>
        <fullName evidence="1">Uncharacterized protein</fullName>
    </submittedName>
</protein>
<sequence length="170" mass="19379">MGFWAPASLHFFSSSQTAHSFLVHESIFLCIWYASPLLPQTQPFLQNTIIFRDLPPLSSSFEHKSPAQKTHLHFMYISTKNPCFGELPEPSYIKIRPNETSSLQSKPYTHTQACHIPKSKRSGNPIILSSHPNPLPIFLFFFGGGIQTHTHIHTHPYLHTTPDLHTDNKH</sequence>
<dbReference type="EMBL" id="VDEP01000272">
    <property type="protein sequence ID" value="KAA1115636.1"/>
    <property type="molecule type" value="Genomic_DNA"/>
</dbReference>
<dbReference type="AlphaFoldDB" id="A0A5B0QQM5"/>
<proteinExistence type="predicted"/>
<organism evidence="1 2">
    <name type="scientific">Puccinia graminis f. sp. tritici</name>
    <dbReference type="NCBI Taxonomy" id="56615"/>
    <lineage>
        <taxon>Eukaryota</taxon>
        <taxon>Fungi</taxon>
        <taxon>Dikarya</taxon>
        <taxon>Basidiomycota</taxon>
        <taxon>Pucciniomycotina</taxon>
        <taxon>Pucciniomycetes</taxon>
        <taxon>Pucciniales</taxon>
        <taxon>Pucciniaceae</taxon>
        <taxon>Puccinia</taxon>
    </lineage>
</organism>
<comment type="caution">
    <text evidence="1">The sequence shown here is derived from an EMBL/GenBank/DDBJ whole genome shotgun (WGS) entry which is preliminary data.</text>
</comment>
<gene>
    <name evidence="1" type="ORF">PGTUg99_050251</name>
</gene>
<reference evidence="1 2" key="1">
    <citation type="submission" date="2019-05" db="EMBL/GenBank/DDBJ databases">
        <title>Emergence of the Ug99 lineage of the wheat stem rust pathogen through somatic hybridization.</title>
        <authorList>
            <person name="Li F."/>
            <person name="Upadhyaya N.M."/>
            <person name="Sperschneider J."/>
            <person name="Matny O."/>
            <person name="Nguyen-Phuc H."/>
            <person name="Mago R."/>
            <person name="Raley C."/>
            <person name="Miller M.E."/>
            <person name="Silverstein K.A.T."/>
            <person name="Henningsen E."/>
            <person name="Hirsch C.D."/>
            <person name="Visser B."/>
            <person name="Pretorius Z.A."/>
            <person name="Steffenson B.J."/>
            <person name="Schwessinger B."/>
            <person name="Dodds P.N."/>
            <person name="Figueroa M."/>
        </authorList>
    </citation>
    <scope>NUCLEOTIDE SEQUENCE [LARGE SCALE GENOMIC DNA]</scope>
    <source>
        <strain evidence="1 2">Ug99</strain>
    </source>
</reference>
<evidence type="ECO:0000313" key="2">
    <source>
        <dbReference type="Proteomes" id="UP000325313"/>
    </source>
</evidence>
<name>A0A5B0QQM5_PUCGR</name>